<comment type="caution">
    <text evidence="1">The sequence shown here is derived from an EMBL/GenBank/DDBJ whole genome shotgun (WGS) entry which is preliminary data.</text>
</comment>
<dbReference type="EMBL" id="JAUHHV010000003">
    <property type="protein sequence ID" value="KAK1429468.1"/>
    <property type="molecule type" value="Genomic_DNA"/>
</dbReference>
<evidence type="ECO:0000313" key="1">
    <source>
        <dbReference type="EMBL" id="KAK1429468.1"/>
    </source>
</evidence>
<evidence type="ECO:0000313" key="2">
    <source>
        <dbReference type="Proteomes" id="UP001229421"/>
    </source>
</evidence>
<dbReference type="AlphaFoldDB" id="A0AAD8P143"/>
<keyword evidence="2" id="KW-1185">Reference proteome</keyword>
<sequence>MVRRAGMLQMVSEPVVGRCASEDAGLPRGVDWCREWWRAREECQAHHYHPHEGGNQDALRGLVLDNKLVDLCSFLVCLVFDEMKRSKEEYPPLSKGQRRRREYKM</sequence>
<gene>
    <name evidence="1" type="ORF">QVD17_11677</name>
</gene>
<organism evidence="1 2">
    <name type="scientific">Tagetes erecta</name>
    <name type="common">African marigold</name>
    <dbReference type="NCBI Taxonomy" id="13708"/>
    <lineage>
        <taxon>Eukaryota</taxon>
        <taxon>Viridiplantae</taxon>
        <taxon>Streptophyta</taxon>
        <taxon>Embryophyta</taxon>
        <taxon>Tracheophyta</taxon>
        <taxon>Spermatophyta</taxon>
        <taxon>Magnoliopsida</taxon>
        <taxon>eudicotyledons</taxon>
        <taxon>Gunneridae</taxon>
        <taxon>Pentapetalae</taxon>
        <taxon>asterids</taxon>
        <taxon>campanulids</taxon>
        <taxon>Asterales</taxon>
        <taxon>Asteraceae</taxon>
        <taxon>Asteroideae</taxon>
        <taxon>Heliantheae alliance</taxon>
        <taxon>Tageteae</taxon>
        <taxon>Tagetes</taxon>
    </lineage>
</organism>
<dbReference type="Proteomes" id="UP001229421">
    <property type="component" value="Unassembled WGS sequence"/>
</dbReference>
<accession>A0AAD8P143</accession>
<protein>
    <submittedName>
        <fullName evidence="1">Uncharacterized protein</fullName>
    </submittedName>
</protein>
<reference evidence="1" key="1">
    <citation type="journal article" date="2023" name="bioRxiv">
        <title>Improved chromosome-level genome assembly for marigold (Tagetes erecta).</title>
        <authorList>
            <person name="Jiang F."/>
            <person name="Yuan L."/>
            <person name="Wang S."/>
            <person name="Wang H."/>
            <person name="Xu D."/>
            <person name="Wang A."/>
            <person name="Fan W."/>
        </authorList>
    </citation>
    <scope>NUCLEOTIDE SEQUENCE</scope>
    <source>
        <strain evidence="1">WSJ</strain>
        <tissue evidence="1">Leaf</tissue>
    </source>
</reference>
<proteinExistence type="predicted"/>
<name>A0AAD8P143_TARER</name>